<evidence type="ECO:0000256" key="3">
    <source>
        <dbReference type="ARBA" id="ARBA00023004"/>
    </source>
</evidence>
<proteinExistence type="predicted"/>
<evidence type="ECO:0000259" key="5">
    <source>
        <dbReference type="PROSITE" id="PS51007"/>
    </source>
</evidence>
<keyword evidence="2 4" id="KW-0479">Metal-binding</keyword>
<protein>
    <recommendedName>
        <fullName evidence="5">Cytochrome c domain-containing protein</fullName>
    </recommendedName>
</protein>
<evidence type="ECO:0000313" key="6">
    <source>
        <dbReference type="EMBL" id="SFB72116.1"/>
    </source>
</evidence>
<reference evidence="6 7" key="1">
    <citation type="submission" date="2016-10" db="EMBL/GenBank/DDBJ databases">
        <authorList>
            <person name="de Groot N.N."/>
        </authorList>
    </citation>
    <scope>NUCLEOTIDE SEQUENCE [LARGE SCALE GENOMIC DNA]</scope>
    <source>
        <strain evidence="6 7">DSM 19548</strain>
    </source>
</reference>
<dbReference type="InterPro" id="IPR036909">
    <property type="entry name" value="Cyt_c-like_dom_sf"/>
</dbReference>
<dbReference type="Gene3D" id="1.10.760.10">
    <property type="entry name" value="Cytochrome c-like domain"/>
    <property type="match status" value="1"/>
</dbReference>
<keyword evidence="7" id="KW-1185">Reference proteome</keyword>
<evidence type="ECO:0000256" key="2">
    <source>
        <dbReference type="ARBA" id="ARBA00022723"/>
    </source>
</evidence>
<keyword evidence="3 4" id="KW-0408">Iron</keyword>
<accession>A0A1I1DCM9</accession>
<dbReference type="GO" id="GO:0046872">
    <property type="term" value="F:metal ion binding"/>
    <property type="evidence" value="ECO:0007669"/>
    <property type="project" value="UniProtKB-KW"/>
</dbReference>
<dbReference type="EMBL" id="FOLG01000001">
    <property type="protein sequence ID" value="SFB72116.1"/>
    <property type="molecule type" value="Genomic_DNA"/>
</dbReference>
<dbReference type="GO" id="GO:0009055">
    <property type="term" value="F:electron transfer activity"/>
    <property type="evidence" value="ECO:0007669"/>
    <property type="project" value="InterPro"/>
</dbReference>
<dbReference type="PROSITE" id="PS51007">
    <property type="entry name" value="CYTC"/>
    <property type="match status" value="1"/>
</dbReference>
<gene>
    <name evidence="6" type="ORF">SAMN04488094_101112</name>
</gene>
<evidence type="ECO:0000256" key="4">
    <source>
        <dbReference type="PROSITE-ProRule" id="PRU00433"/>
    </source>
</evidence>
<keyword evidence="1 4" id="KW-0349">Heme</keyword>
<dbReference type="SUPFAM" id="SSF46626">
    <property type="entry name" value="Cytochrome c"/>
    <property type="match status" value="1"/>
</dbReference>
<dbReference type="Pfam" id="PF00034">
    <property type="entry name" value="Cytochrom_C"/>
    <property type="match status" value="1"/>
</dbReference>
<dbReference type="Proteomes" id="UP000198728">
    <property type="component" value="Unassembled WGS sequence"/>
</dbReference>
<dbReference type="STRING" id="441112.SAMN04488094_101112"/>
<dbReference type="RefSeq" id="WP_093358424.1">
    <property type="nucleotide sequence ID" value="NZ_FOLG01000001.1"/>
</dbReference>
<sequence>MEPRILLLVFSLVLLPVKSVAEGTAVRLYAPVALIETGLMTHILPRFSLKTRVKVDLVEAPGQAEIVLGTDGRPVFEGAGQVWHMALGADPSANAKSLADWLTSDVGRRTVTAFTPEGGAPFTIPEMQEAEAAAPDVDGDAAVGKVVSREKCTRCHAVDVESRMAGIGSTPSFSVLRNLSDWQYRFSAFYAINPHPAFTIVDDVTPPFEISRPSPISPIRMTLQEVEAIVAYVAEMEAADLGAPLYQRHQ</sequence>
<feature type="domain" description="Cytochrome c" evidence="5">
    <location>
        <begin position="139"/>
        <end position="237"/>
    </location>
</feature>
<dbReference type="OrthoDB" id="7365807at2"/>
<dbReference type="AlphaFoldDB" id="A0A1I1DCM9"/>
<name>A0A1I1DCM9_9RHOB</name>
<dbReference type="GO" id="GO:0020037">
    <property type="term" value="F:heme binding"/>
    <property type="evidence" value="ECO:0007669"/>
    <property type="project" value="InterPro"/>
</dbReference>
<organism evidence="6 7">
    <name type="scientific">Tropicimonas isoalkanivorans</name>
    <dbReference type="NCBI Taxonomy" id="441112"/>
    <lineage>
        <taxon>Bacteria</taxon>
        <taxon>Pseudomonadati</taxon>
        <taxon>Pseudomonadota</taxon>
        <taxon>Alphaproteobacteria</taxon>
        <taxon>Rhodobacterales</taxon>
        <taxon>Roseobacteraceae</taxon>
        <taxon>Tropicimonas</taxon>
    </lineage>
</organism>
<evidence type="ECO:0000313" key="7">
    <source>
        <dbReference type="Proteomes" id="UP000198728"/>
    </source>
</evidence>
<dbReference type="InterPro" id="IPR009056">
    <property type="entry name" value="Cyt_c-like_dom"/>
</dbReference>
<evidence type="ECO:0000256" key="1">
    <source>
        <dbReference type="ARBA" id="ARBA00022617"/>
    </source>
</evidence>